<dbReference type="AlphaFoldDB" id="A0A3E2TFN1"/>
<dbReference type="InterPro" id="IPR011990">
    <property type="entry name" value="TPR-like_helical_dom_sf"/>
</dbReference>
<evidence type="ECO:0000313" key="1">
    <source>
        <dbReference type="EMBL" id="RGB74590.1"/>
    </source>
</evidence>
<evidence type="ECO:0000313" key="2">
    <source>
        <dbReference type="Proteomes" id="UP000260773"/>
    </source>
</evidence>
<dbReference type="Proteomes" id="UP000260773">
    <property type="component" value="Unassembled WGS sequence"/>
</dbReference>
<dbReference type="SUPFAM" id="SSF48452">
    <property type="entry name" value="TPR-like"/>
    <property type="match status" value="1"/>
</dbReference>
<gene>
    <name evidence="1" type="ORF">DW070_14810</name>
</gene>
<accession>A0A3E2TFN1</accession>
<sequence length="335" mass="38210">MAILVVRIEDVSTLLMNEFFDYNGRCYALTRSRKENTDVCINLEDFYEGTVQSESLEDIPVVFVKAQNGGWAVIGYYKRAEVRKKIMRPSLFLEGNIRADVREAWLFSENERKQIFAAHFGERYYEVVEDDDARYQPLMACMADNPGQNSLLRYDCVDIFLQSTIRNQYEACLAECERLASALMCETCTDLREIKRLEVCGRQAAVLNGREADGYYYEAMADEQLGRVRQGMKAIEKALRIEPEGADLMALKGQLLVGMGKADAAAQWFHKAWYESGDDDYLMLEGRAWLLDEKPDDALDCFKKISDKGLLDAAGINLKDMEQRWPPVSARGVRG</sequence>
<name>A0A3E2TFN1_9FIRM</name>
<proteinExistence type="predicted"/>
<dbReference type="EMBL" id="QVEP01000053">
    <property type="protein sequence ID" value="RGB74590.1"/>
    <property type="molecule type" value="Genomic_DNA"/>
</dbReference>
<dbReference type="Gene3D" id="1.25.40.10">
    <property type="entry name" value="Tetratricopeptide repeat domain"/>
    <property type="match status" value="1"/>
</dbReference>
<comment type="caution">
    <text evidence="1">The sequence shown here is derived from an EMBL/GenBank/DDBJ whole genome shotgun (WGS) entry which is preliminary data.</text>
</comment>
<protein>
    <submittedName>
        <fullName evidence="1">Uncharacterized protein</fullName>
    </submittedName>
</protein>
<reference evidence="1 2" key="1">
    <citation type="submission" date="2018-08" db="EMBL/GenBank/DDBJ databases">
        <title>A genome reference for cultivated species of the human gut microbiota.</title>
        <authorList>
            <person name="Zou Y."/>
            <person name="Xue W."/>
            <person name="Luo G."/>
        </authorList>
    </citation>
    <scope>NUCLEOTIDE SEQUENCE [LARGE SCALE GENOMIC DNA]</scope>
    <source>
        <strain evidence="1 2">AF45-17</strain>
    </source>
</reference>
<organism evidence="1 2">
    <name type="scientific">Coprococcus catus</name>
    <dbReference type="NCBI Taxonomy" id="116085"/>
    <lineage>
        <taxon>Bacteria</taxon>
        <taxon>Bacillati</taxon>
        <taxon>Bacillota</taxon>
        <taxon>Clostridia</taxon>
        <taxon>Lachnospirales</taxon>
        <taxon>Lachnospiraceae</taxon>
        <taxon>Coprococcus</taxon>
    </lineage>
</organism>